<dbReference type="Gene3D" id="3.40.50.150">
    <property type="entry name" value="Vaccinia Virus protein VP39"/>
    <property type="match status" value="1"/>
</dbReference>
<dbReference type="Proteomes" id="UP000248066">
    <property type="component" value="Unassembled WGS sequence"/>
</dbReference>
<feature type="domain" description="Methyltransferase" evidence="2">
    <location>
        <begin position="40"/>
        <end position="135"/>
    </location>
</feature>
<keyword evidence="1 3" id="KW-0808">Transferase</keyword>
<dbReference type="GO" id="GO:0032259">
    <property type="term" value="P:methylation"/>
    <property type="evidence" value="ECO:0007669"/>
    <property type="project" value="UniProtKB-KW"/>
</dbReference>
<keyword evidence="4" id="KW-1185">Reference proteome</keyword>
<proteinExistence type="predicted"/>
<dbReference type="CDD" id="cd02440">
    <property type="entry name" value="AdoMet_MTases"/>
    <property type="match status" value="1"/>
</dbReference>
<dbReference type="PANTHER" id="PTHR43861">
    <property type="entry name" value="TRANS-ACONITATE 2-METHYLTRANSFERASE-RELATED"/>
    <property type="match status" value="1"/>
</dbReference>
<reference evidence="3 4" key="1">
    <citation type="submission" date="2017-10" db="EMBL/GenBank/DDBJ databases">
        <title>Bacillus sp. nov., a halophilic bacterium isolated from a Yangshapao Lake.</title>
        <authorList>
            <person name="Wang H."/>
        </authorList>
    </citation>
    <scope>NUCLEOTIDE SEQUENCE [LARGE SCALE GENOMIC DNA]</scope>
    <source>
        <strain evidence="3 4">YSP-3</strain>
    </source>
</reference>
<dbReference type="GO" id="GO:0008168">
    <property type="term" value="F:methyltransferase activity"/>
    <property type="evidence" value="ECO:0007669"/>
    <property type="project" value="UniProtKB-KW"/>
</dbReference>
<organism evidence="3 4">
    <name type="scientific">Alteribacter lacisalsi</name>
    <dbReference type="NCBI Taxonomy" id="2045244"/>
    <lineage>
        <taxon>Bacteria</taxon>
        <taxon>Bacillati</taxon>
        <taxon>Bacillota</taxon>
        <taxon>Bacilli</taxon>
        <taxon>Bacillales</taxon>
        <taxon>Bacillaceae</taxon>
        <taxon>Alteribacter</taxon>
    </lineage>
</organism>
<dbReference type="AlphaFoldDB" id="A0A2W0HK56"/>
<keyword evidence="3" id="KW-0489">Methyltransferase</keyword>
<dbReference type="Gene3D" id="2.20.130.10">
    <property type="entry name" value="CAC2371-like domains"/>
    <property type="match status" value="1"/>
</dbReference>
<evidence type="ECO:0000313" key="4">
    <source>
        <dbReference type="Proteomes" id="UP000248066"/>
    </source>
</evidence>
<name>A0A2W0HK56_9BACI</name>
<dbReference type="RefSeq" id="WP_110516567.1">
    <property type="nucleotide sequence ID" value="NZ_PDOF01000001.1"/>
</dbReference>
<comment type="caution">
    <text evidence="3">The sequence shown here is derived from an EMBL/GenBank/DDBJ whole genome shotgun (WGS) entry which is preliminary data.</text>
</comment>
<gene>
    <name evidence="3" type="ORF">CR205_02365</name>
</gene>
<dbReference type="InterPro" id="IPR041698">
    <property type="entry name" value="Methyltransf_25"/>
</dbReference>
<dbReference type="InterPro" id="IPR029063">
    <property type="entry name" value="SAM-dependent_MTases_sf"/>
</dbReference>
<evidence type="ECO:0000259" key="2">
    <source>
        <dbReference type="Pfam" id="PF13649"/>
    </source>
</evidence>
<dbReference type="OrthoDB" id="9804312at2"/>
<sequence length="250" mass="28481">MLGYYSSLSAEVYDMDKPVGHSFGDVEYYSERLKGMSGKVLEPATGTGRILVPLVKQGLDVEGFDLSEEMLAIARHNCEEHGVKVELRADNMVTFERSSRYEAIIVPTGTFLLISDREASVRALENFYTHLADGGRLILDVFLQTDFEKGRVSVRTWDCENGDRITHENTMVEVDHVNQVTVSHGRYERWRGGKLVESELERFPLRWYGIEELRMILEQIGFRDVVVSADYAYGRAPERADQTVTFEAVK</sequence>
<dbReference type="Pfam" id="PF13649">
    <property type="entry name" value="Methyltransf_25"/>
    <property type="match status" value="1"/>
</dbReference>
<dbReference type="SUPFAM" id="SSF53335">
    <property type="entry name" value="S-adenosyl-L-methionine-dependent methyltransferases"/>
    <property type="match status" value="1"/>
</dbReference>
<accession>A0A2W0HK56</accession>
<protein>
    <submittedName>
        <fullName evidence="3">SAM-dependent methyltransferase</fullName>
    </submittedName>
</protein>
<evidence type="ECO:0000313" key="3">
    <source>
        <dbReference type="EMBL" id="PYZ97462.1"/>
    </source>
</evidence>
<evidence type="ECO:0000256" key="1">
    <source>
        <dbReference type="ARBA" id="ARBA00022679"/>
    </source>
</evidence>
<dbReference type="EMBL" id="PDOF01000001">
    <property type="protein sequence ID" value="PYZ97462.1"/>
    <property type="molecule type" value="Genomic_DNA"/>
</dbReference>